<dbReference type="EMBL" id="CACRTO010000005">
    <property type="protein sequence ID" value="VYT70750.1"/>
    <property type="molecule type" value="Genomic_DNA"/>
</dbReference>
<keyword evidence="1" id="KW-1133">Transmembrane helix</keyword>
<dbReference type="AlphaFoldDB" id="A0A6N2YYT2"/>
<protein>
    <submittedName>
        <fullName evidence="2">Uncharacterized protein</fullName>
    </submittedName>
</protein>
<keyword evidence="1" id="KW-0812">Transmembrane</keyword>
<sequence length="59" mass="6983">MLVNLIILLLQLTAILNLISILQYKLIKYFKDRPKCILSLFSSYRDLKKFQGKDKKHSN</sequence>
<accession>A0A6N2YYT2</accession>
<dbReference type="RefSeq" id="WP_156624620.1">
    <property type="nucleotide sequence ID" value="NZ_CACRTO010000005.1"/>
</dbReference>
<name>A0A6N2YYT2_9CLOT</name>
<organism evidence="2">
    <name type="scientific">Clostridium tertium</name>
    <dbReference type="NCBI Taxonomy" id="1559"/>
    <lineage>
        <taxon>Bacteria</taxon>
        <taxon>Bacillati</taxon>
        <taxon>Bacillota</taxon>
        <taxon>Clostridia</taxon>
        <taxon>Eubacteriales</taxon>
        <taxon>Clostridiaceae</taxon>
        <taxon>Clostridium</taxon>
    </lineage>
</organism>
<keyword evidence="1" id="KW-0472">Membrane</keyword>
<feature type="transmembrane region" description="Helical" evidence="1">
    <location>
        <begin position="6"/>
        <end position="27"/>
    </location>
</feature>
<gene>
    <name evidence="2" type="ORF">CTLFYP3_00489</name>
</gene>
<evidence type="ECO:0000256" key="1">
    <source>
        <dbReference type="SAM" id="Phobius"/>
    </source>
</evidence>
<reference evidence="2" key="1">
    <citation type="submission" date="2019-11" db="EMBL/GenBank/DDBJ databases">
        <authorList>
            <person name="Feng L."/>
        </authorList>
    </citation>
    <scope>NUCLEOTIDE SEQUENCE</scope>
    <source>
        <strain evidence="2">CTertiumLFYP3</strain>
    </source>
</reference>
<proteinExistence type="predicted"/>
<evidence type="ECO:0000313" key="2">
    <source>
        <dbReference type="EMBL" id="VYT70750.1"/>
    </source>
</evidence>